<sequence length="1253" mass="132366">MGCRWSWREGWGSVRVRFRGRGLSRGGLAVVTAGALLLGPLPGVAQAASRFVVSTASAGQPEAAEALVKAADTGERVEVVGERSEDTTVYANPDGETFTLEQSAVPVRVATSDGGWQAPDATLVRRVDGTVVPQAAAVSMEFSGGGDTDPLVRIEEDGQSLALGWLGALPEPELDGTSAVYRDVLRDVDLKVTASTEGFRHVLVVKTPEAAALPELERIEYSLNTAQLSVVENNSGGYNAVDADGNWVFRAPRAQMWDSAGSGAAPSVAESSLRAAGASVEPGEGAGDGGPGAEPMAGDTVKPMDIAVDADSLTVTPDPGLLADTEARHFPLYIDPTVTWGEAERTLLRSDGYESYGWGNGDDNRGKGVGKCGTWSVYYCGPGYMQRLYFEFSPASLKGKRILDATFRVTEPWAFQCDPRWVQLYRTNNISSSTTWASRPTHLDLVGDRNVSAGRGSSCDPDTPAAPIEFNDDPKEAYENLTPTVKSFADGKFSRLTLMLKAKDETDTAAWKRFRNDAVLAVDYVGLPAVPTSPTVASSCETNASDPAWISDPTPKFGARVQAASGGEGGARLRARFYVQRKTADGWTAVATEPIRPSSGYVGDNATVTVDSPVTLAQNTSYRMAVFTRSYYNDGASAIQSHSTVTTKGWCYFTIDSTRPKAPTVTAPAGAVYAVCPEDGDGCGEATGGPGIAGRFTFTKNSADSNIVAFEYKLATDRAWTKAAATGTLTRSVNPALSGVQVLYVRAVDNVGSGQSGETTAVRFNVAEGEGPSGLWHFDDSAPGSAATLAADTGTAPGSRHHLTLRNGAGWSTFSRTGEGGRSLWLNDTTNSAQQTGYADSAGPVVNTQSSFTVSAWAYPTDDTAFRTVLSQTGSDNKGLSLYYSPGVGRWVFLMHWYENGTRKHIGANADATPGITLKTWTHLAGVYDGEAHTLSLFVNGKRQGDPVPVPEAGRPAVVDGNFQVGRAGTTSGTYNNYWKGRVDEVATYQTALPDAEVAKAAKLLNADESARAVELVAAWQPQGSTGTAALTDTVSGYGRALQMNGGAAVTDDAIVLDGVNDSITTPGPVIDDRESFTTTVEVELDQQALNAKANGYTAQILGQRTTDGSAWGLWYQRTGAEEYIDEETGDLLTRPVGFWRFGRLNSDGSFTAVDSEEAASGGAVRLTGVYDAQEGTIRLYLASTQNGPDTAYTAVIGSGELAGGKGFVNSTWGHYLPGRITDIRIWVGAAEENQVGPLVGVAQDDENDDVSG</sequence>
<dbReference type="Pfam" id="PF13385">
    <property type="entry name" value="Laminin_G_3"/>
    <property type="match status" value="1"/>
</dbReference>
<dbReference type="InterPro" id="IPR013320">
    <property type="entry name" value="ConA-like_dom_sf"/>
</dbReference>
<feature type="domain" description="LamG-like jellyroll fold" evidence="4">
    <location>
        <begin position="850"/>
        <end position="996"/>
    </location>
</feature>
<dbReference type="SMART" id="SM00560">
    <property type="entry name" value="LamGL"/>
    <property type="match status" value="1"/>
</dbReference>
<dbReference type="SUPFAM" id="SSF49899">
    <property type="entry name" value="Concanavalin A-like lectins/glucanases"/>
    <property type="match status" value="2"/>
</dbReference>
<reference evidence="5 6" key="1">
    <citation type="journal article" date="2021" name="Res Sq">
        <title>Streptomyces Pimoensis sp. nov., Isolated From the Taklimakan Desert in Xinjiang, China.</title>
        <authorList>
            <person name="Zhang P."/>
            <person name="Luo X."/>
            <person name="Luo X."/>
            <person name="Liu Z."/>
            <person name="Xia Z."/>
            <person name="Wan C."/>
            <person name="zhang L."/>
        </authorList>
    </citation>
    <scope>NUCLEOTIDE SEQUENCE [LARGE SCALE GENOMIC DNA]</scope>
    <source>
        <strain evidence="5 6">TRM75549</strain>
    </source>
</reference>
<gene>
    <name evidence="5" type="ORF">KYY02_32120</name>
</gene>
<keyword evidence="2" id="KW-1015">Disulfide bond</keyword>
<comment type="caution">
    <text evidence="5">The sequence shown here is derived from an EMBL/GenBank/DDBJ whole genome shotgun (WGS) entry which is preliminary data.</text>
</comment>
<proteinExistence type="predicted"/>
<feature type="region of interest" description="Disordered" evidence="3">
    <location>
        <begin position="259"/>
        <end position="295"/>
    </location>
</feature>
<dbReference type="Proteomes" id="UP001567537">
    <property type="component" value="Unassembled WGS sequence"/>
</dbReference>
<dbReference type="InterPro" id="IPR006558">
    <property type="entry name" value="LamG-like"/>
</dbReference>
<evidence type="ECO:0000313" key="5">
    <source>
        <dbReference type="EMBL" id="MEZ3183141.1"/>
    </source>
</evidence>
<evidence type="ECO:0000256" key="2">
    <source>
        <dbReference type="ARBA" id="ARBA00023157"/>
    </source>
</evidence>
<dbReference type="PANTHER" id="PTHR46943:SF1">
    <property type="entry name" value="PENTRAXIN-RELATED PROTEIN PTX3"/>
    <property type="match status" value="1"/>
</dbReference>
<organism evidence="5 6">
    <name type="scientific">Streptomyces pimonensis</name>
    <dbReference type="NCBI Taxonomy" id="2860288"/>
    <lineage>
        <taxon>Bacteria</taxon>
        <taxon>Bacillati</taxon>
        <taxon>Actinomycetota</taxon>
        <taxon>Actinomycetes</taxon>
        <taxon>Kitasatosporales</taxon>
        <taxon>Streptomycetaceae</taxon>
        <taxon>Streptomyces</taxon>
    </lineage>
</organism>
<dbReference type="EMBL" id="JAHWZY010000070">
    <property type="protein sequence ID" value="MEZ3183141.1"/>
    <property type="molecule type" value="Genomic_DNA"/>
</dbReference>
<dbReference type="InterPro" id="IPR042837">
    <property type="entry name" value="PTX3"/>
</dbReference>
<dbReference type="PANTHER" id="PTHR46943">
    <property type="entry name" value="PENTRAXIN-RELATED PROTEIN PTX3"/>
    <property type="match status" value="1"/>
</dbReference>
<name>A0ABV4J877_9ACTN</name>
<evidence type="ECO:0000256" key="3">
    <source>
        <dbReference type="SAM" id="MobiDB-lite"/>
    </source>
</evidence>
<dbReference type="Gene3D" id="2.60.120.200">
    <property type="match status" value="2"/>
</dbReference>
<keyword evidence="6" id="KW-1185">Reference proteome</keyword>
<keyword evidence="1" id="KW-0732">Signal</keyword>
<evidence type="ECO:0000313" key="6">
    <source>
        <dbReference type="Proteomes" id="UP001567537"/>
    </source>
</evidence>
<protein>
    <recommendedName>
        <fullName evidence="4">LamG-like jellyroll fold domain-containing protein</fullName>
    </recommendedName>
</protein>
<evidence type="ECO:0000259" key="4">
    <source>
        <dbReference type="SMART" id="SM00560"/>
    </source>
</evidence>
<evidence type="ECO:0000256" key="1">
    <source>
        <dbReference type="ARBA" id="ARBA00022729"/>
    </source>
</evidence>
<accession>A0ABV4J877</accession>